<dbReference type="InterPro" id="IPR025657">
    <property type="entry name" value="RadC_JAB"/>
</dbReference>
<evidence type="ECO:0000256" key="1">
    <source>
        <dbReference type="ARBA" id="ARBA00010243"/>
    </source>
</evidence>
<evidence type="ECO:0000259" key="7">
    <source>
        <dbReference type="PROSITE" id="PS50249"/>
    </source>
</evidence>
<dbReference type="InterPro" id="IPR037518">
    <property type="entry name" value="MPN"/>
</dbReference>
<comment type="similarity">
    <text evidence="1">Belongs to the UPF0758 family.</text>
</comment>
<evidence type="ECO:0000256" key="4">
    <source>
        <dbReference type="ARBA" id="ARBA00022801"/>
    </source>
</evidence>
<reference evidence="8" key="1">
    <citation type="submission" date="2021-11" db="EMBL/GenBank/DDBJ databases">
        <title>Description of a new species Pelosinus isolated from the bottom sediments of Lake Baikal.</title>
        <authorList>
            <person name="Zakharyuk A."/>
        </authorList>
    </citation>
    <scope>NUCLEOTIDE SEQUENCE</scope>
    <source>
        <strain evidence="8">Bkl1</strain>
    </source>
</reference>
<dbReference type="InterPro" id="IPR001405">
    <property type="entry name" value="UPF0758"/>
</dbReference>
<dbReference type="InterPro" id="IPR020891">
    <property type="entry name" value="UPF0758_CS"/>
</dbReference>
<dbReference type="CDD" id="cd08071">
    <property type="entry name" value="MPN_DUF2466"/>
    <property type="match status" value="1"/>
</dbReference>
<evidence type="ECO:0000256" key="3">
    <source>
        <dbReference type="ARBA" id="ARBA00022723"/>
    </source>
</evidence>
<keyword evidence="4" id="KW-0378">Hydrolase</keyword>
<keyword evidence="3" id="KW-0479">Metal-binding</keyword>
<organism evidence="8 9">
    <name type="scientific">Pelosinus baikalensis</name>
    <dbReference type="NCBI Taxonomy" id="2892015"/>
    <lineage>
        <taxon>Bacteria</taxon>
        <taxon>Bacillati</taxon>
        <taxon>Bacillota</taxon>
        <taxon>Negativicutes</taxon>
        <taxon>Selenomonadales</taxon>
        <taxon>Sporomusaceae</taxon>
        <taxon>Pelosinus</taxon>
    </lineage>
</organism>
<name>A0ABS8HQN2_9FIRM</name>
<evidence type="ECO:0000313" key="8">
    <source>
        <dbReference type="EMBL" id="MCC5465385.1"/>
    </source>
</evidence>
<dbReference type="PANTHER" id="PTHR30471:SF3">
    <property type="entry name" value="UPF0758 PROTEIN YEES-RELATED"/>
    <property type="match status" value="1"/>
</dbReference>
<gene>
    <name evidence="8" type="ORF">LMF89_08405</name>
</gene>
<proteinExistence type="inferred from homology"/>
<dbReference type="RefSeq" id="WP_229534638.1">
    <property type="nucleotide sequence ID" value="NZ_JAJHJB010000008.1"/>
</dbReference>
<dbReference type="Gene3D" id="3.40.140.10">
    <property type="entry name" value="Cytidine Deaminase, domain 2"/>
    <property type="match status" value="1"/>
</dbReference>
<keyword evidence="9" id="KW-1185">Reference proteome</keyword>
<dbReference type="PANTHER" id="PTHR30471">
    <property type="entry name" value="DNA REPAIR PROTEIN RADC"/>
    <property type="match status" value="1"/>
</dbReference>
<comment type="caution">
    <text evidence="8">The sequence shown here is derived from an EMBL/GenBank/DDBJ whole genome shotgun (WGS) entry which is preliminary data.</text>
</comment>
<evidence type="ECO:0000313" key="9">
    <source>
        <dbReference type="Proteomes" id="UP001165492"/>
    </source>
</evidence>
<dbReference type="Pfam" id="PF04002">
    <property type="entry name" value="RadC"/>
    <property type="match status" value="1"/>
</dbReference>
<evidence type="ECO:0000256" key="6">
    <source>
        <dbReference type="ARBA" id="ARBA00023049"/>
    </source>
</evidence>
<dbReference type="Proteomes" id="UP001165492">
    <property type="component" value="Unassembled WGS sequence"/>
</dbReference>
<keyword evidence="5" id="KW-0862">Zinc</keyword>
<keyword evidence="6" id="KW-0482">Metalloprotease</keyword>
<evidence type="ECO:0000256" key="5">
    <source>
        <dbReference type="ARBA" id="ARBA00022833"/>
    </source>
</evidence>
<dbReference type="EMBL" id="JAJHJB010000008">
    <property type="protein sequence ID" value="MCC5465385.1"/>
    <property type="molecule type" value="Genomic_DNA"/>
</dbReference>
<sequence length="160" mass="18127">MKHIQVVSTQMVKERNFKYEYKRITCPRDIYQILRDFIGTIDREVFVMATLDIKNNVNALHTVSIGSLNASIVHPRELFKVAILANAASIIIAHNHPSGDPAPSSEDLSLTQKLVEAGKLLDIPILDHIVVGDDERCYRKQHPCPCKIYDLPELSEEMPH</sequence>
<protein>
    <submittedName>
        <fullName evidence="8">JAB domain-containing protein</fullName>
    </submittedName>
</protein>
<dbReference type="PROSITE" id="PS50249">
    <property type="entry name" value="MPN"/>
    <property type="match status" value="1"/>
</dbReference>
<dbReference type="SUPFAM" id="SSF102712">
    <property type="entry name" value="JAB1/MPN domain"/>
    <property type="match status" value="1"/>
</dbReference>
<accession>A0ABS8HQN2</accession>
<feature type="domain" description="MPN" evidence="7">
    <location>
        <begin position="23"/>
        <end position="155"/>
    </location>
</feature>
<dbReference type="PROSITE" id="PS01302">
    <property type="entry name" value="UPF0758"/>
    <property type="match status" value="1"/>
</dbReference>
<evidence type="ECO:0000256" key="2">
    <source>
        <dbReference type="ARBA" id="ARBA00022670"/>
    </source>
</evidence>
<keyword evidence="2" id="KW-0645">Protease</keyword>